<organism evidence="1 2">
    <name type="scientific">Caerostris darwini</name>
    <dbReference type="NCBI Taxonomy" id="1538125"/>
    <lineage>
        <taxon>Eukaryota</taxon>
        <taxon>Metazoa</taxon>
        <taxon>Ecdysozoa</taxon>
        <taxon>Arthropoda</taxon>
        <taxon>Chelicerata</taxon>
        <taxon>Arachnida</taxon>
        <taxon>Araneae</taxon>
        <taxon>Araneomorphae</taxon>
        <taxon>Entelegynae</taxon>
        <taxon>Araneoidea</taxon>
        <taxon>Araneidae</taxon>
        <taxon>Caerostris</taxon>
    </lineage>
</organism>
<comment type="caution">
    <text evidence="1">The sequence shown here is derived from an EMBL/GenBank/DDBJ whole genome shotgun (WGS) entry which is preliminary data.</text>
</comment>
<accession>A0AAV4VEG9</accession>
<dbReference type="EMBL" id="BPLQ01012858">
    <property type="protein sequence ID" value="GIY68360.1"/>
    <property type="molecule type" value="Genomic_DNA"/>
</dbReference>
<dbReference type="Proteomes" id="UP001054837">
    <property type="component" value="Unassembled WGS sequence"/>
</dbReference>
<keyword evidence="2" id="KW-1185">Reference proteome</keyword>
<reference evidence="1 2" key="1">
    <citation type="submission" date="2021-06" db="EMBL/GenBank/DDBJ databases">
        <title>Caerostris darwini draft genome.</title>
        <authorList>
            <person name="Kono N."/>
            <person name="Arakawa K."/>
        </authorList>
    </citation>
    <scope>NUCLEOTIDE SEQUENCE [LARGE SCALE GENOMIC DNA]</scope>
</reference>
<protein>
    <submittedName>
        <fullName evidence="1">Uncharacterized protein</fullName>
    </submittedName>
</protein>
<evidence type="ECO:0000313" key="1">
    <source>
        <dbReference type="EMBL" id="GIY68360.1"/>
    </source>
</evidence>
<gene>
    <name evidence="1" type="ORF">CDAR_109041</name>
</gene>
<proteinExistence type="predicted"/>
<evidence type="ECO:0000313" key="2">
    <source>
        <dbReference type="Proteomes" id="UP001054837"/>
    </source>
</evidence>
<dbReference type="AlphaFoldDB" id="A0AAV4VEG9"/>
<sequence length="112" mass="12546">MSSWKAPEESRGFAELVKSYDRRPYWGSDIMGRWHPKPNQCVGGVPASNDGWLYGRRCDNLSAYKVSRNTAPCGEAFPLFVATQVLEAFAGEDFECYVQLPCSDWCSVNGLL</sequence>
<name>A0AAV4VEG9_9ARAC</name>